<organism evidence="1 2">
    <name type="scientific">Xylaria grammica</name>
    <dbReference type="NCBI Taxonomy" id="363999"/>
    <lineage>
        <taxon>Eukaryota</taxon>
        <taxon>Fungi</taxon>
        <taxon>Dikarya</taxon>
        <taxon>Ascomycota</taxon>
        <taxon>Pezizomycotina</taxon>
        <taxon>Sordariomycetes</taxon>
        <taxon>Xylariomycetidae</taxon>
        <taxon>Xylariales</taxon>
        <taxon>Xylariaceae</taxon>
        <taxon>Xylaria</taxon>
    </lineage>
</organism>
<dbReference type="AlphaFoldDB" id="A0A439DFE0"/>
<accession>A0A439DFE0</accession>
<proteinExistence type="predicted"/>
<dbReference type="Proteomes" id="UP000286045">
    <property type="component" value="Unassembled WGS sequence"/>
</dbReference>
<protein>
    <submittedName>
        <fullName evidence="1">Uncharacterized protein</fullName>
    </submittedName>
</protein>
<name>A0A439DFE0_9PEZI</name>
<reference evidence="1 2" key="1">
    <citation type="submission" date="2018-12" db="EMBL/GenBank/DDBJ databases">
        <title>Draft genome sequence of Xylaria grammica IHI A82.</title>
        <authorList>
            <person name="Buettner E."/>
            <person name="Kellner H."/>
        </authorList>
    </citation>
    <scope>NUCLEOTIDE SEQUENCE [LARGE SCALE GENOMIC DNA]</scope>
    <source>
        <strain evidence="1 2">IHI A82</strain>
    </source>
</reference>
<dbReference type="EMBL" id="RYZI01000035">
    <property type="protein sequence ID" value="RWA13088.1"/>
    <property type="molecule type" value="Genomic_DNA"/>
</dbReference>
<sequence>MTRACEHLQHDKRTHTEYAGRGPRAVFLTAQADARRHGPRAKKFSWTPTFTDGAHSNANLDSEQLEVALATELSILQDVVTLRREQRNEGGGIWDGTRPIDEIQSEADLARAREEKLEAHYRRLDELVGVRLGSTWGLCAYPRLHGLCEKVRLIRDIRTTQRHIDESTRELEERQGGPWWRIQPLRNRGIKKRRKGLCAQIHRLQQALRWHDRWLRSTLVV</sequence>
<comment type="caution">
    <text evidence="1">The sequence shown here is derived from an EMBL/GenBank/DDBJ whole genome shotgun (WGS) entry which is preliminary data.</text>
</comment>
<gene>
    <name evidence="1" type="ORF">EKO27_g2019</name>
</gene>
<evidence type="ECO:0000313" key="2">
    <source>
        <dbReference type="Proteomes" id="UP000286045"/>
    </source>
</evidence>
<keyword evidence="2" id="KW-1185">Reference proteome</keyword>
<evidence type="ECO:0000313" key="1">
    <source>
        <dbReference type="EMBL" id="RWA13088.1"/>
    </source>
</evidence>